<dbReference type="EMBL" id="PDXD01000594">
    <property type="protein sequence ID" value="RYN44700.1"/>
    <property type="molecule type" value="Genomic_DNA"/>
</dbReference>
<accession>A0A4Q4M745</accession>
<evidence type="ECO:0000256" key="1">
    <source>
        <dbReference type="SAM" id="MobiDB-lite"/>
    </source>
</evidence>
<feature type="non-terminal residue" evidence="2">
    <location>
        <position position="228"/>
    </location>
</feature>
<protein>
    <submittedName>
        <fullName evidence="2">Uncharacterized protein</fullName>
    </submittedName>
</protein>
<organism evidence="2 3">
    <name type="scientific">Alternaria alternata</name>
    <name type="common">Alternaria rot fungus</name>
    <name type="synonym">Torula alternata</name>
    <dbReference type="NCBI Taxonomy" id="5599"/>
    <lineage>
        <taxon>Eukaryota</taxon>
        <taxon>Fungi</taxon>
        <taxon>Dikarya</taxon>
        <taxon>Ascomycota</taxon>
        <taxon>Pezizomycotina</taxon>
        <taxon>Dothideomycetes</taxon>
        <taxon>Pleosporomycetidae</taxon>
        <taxon>Pleosporales</taxon>
        <taxon>Pleosporineae</taxon>
        <taxon>Pleosporaceae</taxon>
        <taxon>Alternaria</taxon>
        <taxon>Alternaria sect. Alternaria</taxon>
        <taxon>Alternaria alternata complex</taxon>
    </lineage>
</organism>
<sequence>MRIQQLDATPKRDWKRLDEAVYNKALKQALPPLRRPANKTALDTYVQEIVGAIREAIDKAIPYSRPSDRIREGWSEECRAVLAEAKRLKRVHSQRHTGESWEAYRAARNHKARTIKKALRNTHREQVEQAAKSPEALWRLVKWAKTRENPAPVVTPAIQHPETQQAVTDPAKKADIFRDTFFPVPPEADLEDIRNAHYDDQVDMPPVTEKEVRDAIRAASPLKAPGPD</sequence>
<comment type="caution">
    <text evidence="2">The sequence shown here is derived from an EMBL/GenBank/DDBJ whole genome shotgun (WGS) entry which is preliminary data.</text>
</comment>
<dbReference type="Proteomes" id="UP000291422">
    <property type="component" value="Unassembled WGS sequence"/>
</dbReference>
<evidence type="ECO:0000313" key="2">
    <source>
        <dbReference type="EMBL" id="RYN44700.1"/>
    </source>
</evidence>
<feature type="region of interest" description="Disordered" evidence="1">
    <location>
        <begin position="197"/>
        <end position="228"/>
    </location>
</feature>
<dbReference type="AlphaFoldDB" id="A0A4Q4M745"/>
<proteinExistence type="predicted"/>
<gene>
    <name evidence="2" type="ORF">AA0117_g13548</name>
</gene>
<name>A0A4Q4M745_ALTAL</name>
<evidence type="ECO:0000313" key="3">
    <source>
        <dbReference type="Proteomes" id="UP000291422"/>
    </source>
</evidence>
<reference evidence="3" key="1">
    <citation type="journal article" date="2019" name="bioRxiv">
        <title>Genomics, evolutionary history and diagnostics of the Alternaria alternata species group including apple and Asian pear pathotypes.</title>
        <authorList>
            <person name="Armitage A.D."/>
            <person name="Cockerton H.M."/>
            <person name="Sreenivasaprasad S."/>
            <person name="Woodhall J.W."/>
            <person name="Lane C.R."/>
            <person name="Harrison R.J."/>
            <person name="Clarkson J.P."/>
        </authorList>
    </citation>
    <scope>NUCLEOTIDE SEQUENCE [LARGE SCALE GENOMIC DNA]</scope>
    <source>
        <strain evidence="3">FERA 1177</strain>
    </source>
</reference>